<sequence>PILKKILIATNIVLQLPSGKVIKIDVQVIGSCTNNNQSIANNPLTFIHTHNTLKPLNVAEGTRHLPHLWDLCYNKITVRSAKHILKSCLLH</sequence>
<dbReference type="Gramene" id="MELO3C032192.2.1">
    <property type="protein sequence ID" value="MELO3C032192.2.1"/>
    <property type="gene ID" value="MELO3C032192.2"/>
</dbReference>
<accession>A0A9I9EDC0</accession>
<protein>
    <submittedName>
        <fullName evidence="1">Uncharacterized protein</fullName>
    </submittedName>
</protein>
<reference evidence="1" key="1">
    <citation type="submission" date="2023-03" db="UniProtKB">
        <authorList>
            <consortium name="EnsemblPlants"/>
        </authorList>
    </citation>
    <scope>IDENTIFICATION</scope>
</reference>
<evidence type="ECO:0000313" key="1">
    <source>
        <dbReference type="EnsemblPlants" id="MELO3C032192.2.1"/>
    </source>
</evidence>
<name>A0A9I9EDC0_CUCME</name>
<dbReference type="EnsemblPlants" id="MELO3C032192.2.1">
    <property type="protein sequence ID" value="MELO3C032192.2.1"/>
    <property type="gene ID" value="MELO3C032192.2"/>
</dbReference>
<proteinExistence type="predicted"/>
<dbReference type="AlphaFoldDB" id="A0A9I9EDC0"/>
<organism evidence="1">
    <name type="scientific">Cucumis melo</name>
    <name type="common">Muskmelon</name>
    <dbReference type="NCBI Taxonomy" id="3656"/>
    <lineage>
        <taxon>Eukaryota</taxon>
        <taxon>Viridiplantae</taxon>
        <taxon>Streptophyta</taxon>
        <taxon>Embryophyta</taxon>
        <taxon>Tracheophyta</taxon>
        <taxon>Spermatophyta</taxon>
        <taxon>Magnoliopsida</taxon>
        <taxon>eudicotyledons</taxon>
        <taxon>Gunneridae</taxon>
        <taxon>Pentapetalae</taxon>
        <taxon>rosids</taxon>
        <taxon>fabids</taxon>
        <taxon>Cucurbitales</taxon>
        <taxon>Cucurbitaceae</taxon>
        <taxon>Benincaseae</taxon>
        <taxon>Cucumis</taxon>
    </lineage>
</organism>